<evidence type="ECO:0000256" key="1">
    <source>
        <dbReference type="ARBA" id="ARBA00004123"/>
    </source>
</evidence>
<dbReference type="OrthoDB" id="1740416at2759"/>
<dbReference type="RefSeq" id="XP_014521967.1">
    <property type="nucleotide sequence ID" value="XM_014666481.1"/>
</dbReference>
<dbReference type="Gene3D" id="1.10.10.60">
    <property type="entry name" value="Homeodomain-like"/>
    <property type="match status" value="1"/>
</dbReference>
<name>A0A1S3VUW0_VIGRR</name>
<keyword evidence="10" id="KW-1185">Reference proteome</keyword>
<evidence type="ECO:0000259" key="8">
    <source>
        <dbReference type="PROSITE" id="PS50090"/>
    </source>
</evidence>
<feature type="compositionally biased region" description="Basic residues" evidence="7">
    <location>
        <begin position="1"/>
        <end position="10"/>
    </location>
</feature>
<dbReference type="SUPFAM" id="SSF46689">
    <property type="entry name" value="Homeodomain-like"/>
    <property type="match status" value="1"/>
</dbReference>
<dbReference type="PROSITE" id="PS51294">
    <property type="entry name" value="HTH_MYB"/>
    <property type="match status" value="1"/>
</dbReference>
<dbReference type="PANTHER" id="PTHR47997:SF28">
    <property type="entry name" value="TRANSCRIPTION FACTOR MYB15-LIKE"/>
    <property type="match status" value="1"/>
</dbReference>
<keyword evidence="3" id="KW-0805">Transcription regulation</keyword>
<dbReference type="GeneID" id="106778507"/>
<feature type="compositionally biased region" description="Basic and acidic residues" evidence="7">
    <location>
        <begin position="11"/>
        <end position="31"/>
    </location>
</feature>
<keyword evidence="6" id="KW-0539">Nucleus</keyword>
<dbReference type="InterPro" id="IPR051953">
    <property type="entry name" value="Plant_SW-associated_TFs"/>
</dbReference>
<evidence type="ECO:0000256" key="3">
    <source>
        <dbReference type="ARBA" id="ARBA00023015"/>
    </source>
</evidence>
<evidence type="ECO:0000256" key="7">
    <source>
        <dbReference type="SAM" id="MobiDB-lite"/>
    </source>
</evidence>
<keyword evidence="4" id="KW-0238">DNA-binding</keyword>
<feature type="domain" description="HTH myb-type" evidence="9">
    <location>
        <begin position="56"/>
        <end position="84"/>
    </location>
</feature>
<organism evidence="10 11">
    <name type="scientific">Vigna radiata var. radiata</name>
    <name type="common">Mung bean</name>
    <name type="synonym">Phaseolus aureus</name>
    <dbReference type="NCBI Taxonomy" id="3916"/>
    <lineage>
        <taxon>Eukaryota</taxon>
        <taxon>Viridiplantae</taxon>
        <taxon>Streptophyta</taxon>
        <taxon>Embryophyta</taxon>
        <taxon>Tracheophyta</taxon>
        <taxon>Spermatophyta</taxon>
        <taxon>Magnoliopsida</taxon>
        <taxon>eudicotyledons</taxon>
        <taxon>Gunneridae</taxon>
        <taxon>Pentapetalae</taxon>
        <taxon>rosids</taxon>
        <taxon>fabids</taxon>
        <taxon>Fabales</taxon>
        <taxon>Fabaceae</taxon>
        <taxon>Papilionoideae</taxon>
        <taxon>50 kb inversion clade</taxon>
        <taxon>NPAAA clade</taxon>
        <taxon>indigoferoid/millettioid clade</taxon>
        <taxon>Phaseoleae</taxon>
        <taxon>Vigna</taxon>
    </lineage>
</organism>
<evidence type="ECO:0000259" key="9">
    <source>
        <dbReference type="PROSITE" id="PS51294"/>
    </source>
</evidence>
<protein>
    <submittedName>
        <fullName evidence="11">Transcription factor MYB34-like</fullName>
    </submittedName>
</protein>
<evidence type="ECO:0000313" key="11">
    <source>
        <dbReference type="RefSeq" id="XP_014521967.1"/>
    </source>
</evidence>
<dbReference type="AlphaFoldDB" id="A0A1S3VUW0"/>
<evidence type="ECO:0000313" key="10">
    <source>
        <dbReference type="Proteomes" id="UP000087766"/>
    </source>
</evidence>
<dbReference type="CDD" id="cd00167">
    <property type="entry name" value="SANT"/>
    <property type="match status" value="1"/>
</dbReference>
<keyword evidence="2" id="KW-0677">Repeat</keyword>
<dbReference type="InterPro" id="IPR001005">
    <property type="entry name" value="SANT/Myb"/>
</dbReference>
<keyword evidence="5" id="KW-0804">Transcription</keyword>
<feature type="region of interest" description="Disordered" evidence="7">
    <location>
        <begin position="1"/>
        <end position="46"/>
    </location>
</feature>
<comment type="subcellular location">
    <subcellularLocation>
        <location evidence="1">Nucleus</location>
    </subcellularLocation>
</comment>
<dbReference type="PANTHER" id="PTHR47997">
    <property type="entry name" value="MYB DOMAIN PROTEIN 55"/>
    <property type="match status" value="1"/>
</dbReference>
<dbReference type="KEGG" id="vra:106778507"/>
<dbReference type="Pfam" id="PF00249">
    <property type="entry name" value="Myb_DNA-binding"/>
    <property type="match status" value="1"/>
</dbReference>
<reference evidence="11" key="1">
    <citation type="submission" date="2025-08" db="UniProtKB">
        <authorList>
            <consortium name="RefSeq"/>
        </authorList>
    </citation>
    <scope>IDENTIFICATION</scope>
    <source>
        <tissue evidence="11">Leaf</tissue>
    </source>
</reference>
<sequence length="112" mass="13070">MSNKHKRSERKKSDREREKEDIKESLREILKEAPLNPITSSQTPEGDDKIKYYLERWSVIATHLPGRTDNEIKNHWHTTLKKRFGKKVVYTETNEKASKSNSSGSNPDKDCI</sequence>
<evidence type="ECO:0000256" key="5">
    <source>
        <dbReference type="ARBA" id="ARBA00023163"/>
    </source>
</evidence>
<dbReference type="GO" id="GO:0005634">
    <property type="term" value="C:nucleus"/>
    <property type="evidence" value="ECO:0007669"/>
    <property type="project" value="UniProtKB-SubCell"/>
</dbReference>
<evidence type="ECO:0000256" key="2">
    <source>
        <dbReference type="ARBA" id="ARBA00022737"/>
    </source>
</evidence>
<evidence type="ECO:0000256" key="6">
    <source>
        <dbReference type="ARBA" id="ARBA00023242"/>
    </source>
</evidence>
<evidence type="ECO:0000256" key="4">
    <source>
        <dbReference type="ARBA" id="ARBA00023125"/>
    </source>
</evidence>
<dbReference type="InterPro" id="IPR009057">
    <property type="entry name" value="Homeodomain-like_sf"/>
</dbReference>
<dbReference type="Proteomes" id="UP000087766">
    <property type="component" value="Unplaced"/>
</dbReference>
<proteinExistence type="predicted"/>
<feature type="region of interest" description="Disordered" evidence="7">
    <location>
        <begin position="93"/>
        <end position="112"/>
    </location>
</feature>
<dbReference type="InterPro" id="IPR017930">
    <property type="entry name" value="Myb_dom"/>
</dbReference>
<feature type="domain" description="Myb-like" evidence="8">
    <location>
        <begin position="56"/>
        <end position="80"/>
    </location>
</feature>
<dbReference type="GO" id="GO:0003677">
    <property type="term" value="F:DNA binding"/>
    <property type="evidence" value="ECO:0007669"/>
    <property type="project" value="UniProtKB-KW"/>
</dbReference>
<gene>
    <name evidence="11" type="primary">LOC106778507</name>
</gene>
<accession>A0A1S3VUW0</accession>
<dbReference type="PROSITE" id="PS50090">
    <property type="entry name" value="MYB_LIKE"/>
    <property type="match status" value="1"/>
</dbReference>